<dbReference type="NCBIfam" id="TIGR01125">
    <property type="entry name" value="30S ribosomal protein S12 methylthiotransferase RimO"/>
    <property type="match status" value="1"/>
</dbReference>
<dbReference type="InterPro" id="IPR006638">
    <property type="entry name" value="Elp3/MiaA/NifB-like_rSAM"/>
</dbReference>
<comment type="function">
    <text evidence="8">Catalyzes the methylthiolation of an aspartic acid residue of ribosomal protein uS12.</text>
</comment>
<reference evidence="12 13" key="1">
    <citation type="submission" date="2018-09" db="EMBL/GenBank/DDBJ databases">
        <title>Hymenobacter medium sp. nov., isolated from R2A medium.</title>
        <authorList>
            <person name="Yingchao G."/>
        </authorList>
    </citation>
    <scope>NUCLEOTIDE SEQUENCE [LARGE SCALE GENOMIC DNA]</scope>
    <source>
        <strain evidence="13">sh-6</strain>
    </source>
</reference>
<dbReference type="EMBL" id="CP032317">
    <property type="protein sequence ID" value="AYA37739.1"/>
    <property type="molecule type" value="Genomic_DNA"/>
</dbReference>
<name>A0A3B7RAF1_9BACT</name>
<dbReference type="CDD" id="cd01335">
    <property type="entry name" value="Radical_SAM"/>
    <property type="match status" value="1"/>
</dbReference>
<dbReference type="FunFam" id="3.80.30.20:FF:000001">
    <property type="entry name" value="tRNA-2-methylthio-N(6)-dimethylallyladenosine synthase 2"/>
    <property type="match status" value="1"/>
</dbReference>
<dbReference type="Gene3D" id="3.80.30.20">
    <property type="entry name" value="tm_1862 like domain"/>
    <property type="match status" value="1"/>
</dbReference>
<dbReference type="NCBIfam" id="TIGR00089">
    <property type="entry name" value="MiaB/RimO family radical SAM methylthiotransferase"/>
    <property type="match status" value="1"/>
</dbReference>
<comment type="subcellular location">
    <subcellularLocation>
        <location evidence="8">Cytoplasm</location>
    </subcellularLocation>
</comment>
<evidence type="ECO:0000313" key="12">
    <source>
        <dbReference type="EMBL" id="AYA37739.1"/>
    </source>
</evidence>
<dbReference type="InterPro" id="IPR005839">
    <property type="entry name" value="Methylthiotransferase"/>
</dbReference>
<feature type="binding site" evidence="8">
    <location>
        <position position="56"/>
    </location>
    <ligand>
        <name>[4Fe-4S] cluster</name>
        <dbReference type="ChEBI" id="CHEBI:49883"/>
        <label>1</label>
    </ligand>
</feature>
<comment type="cofactor">
    <cofactor evidence="8">
        <name>[4Fe-4S] cluster</name>
        <dbReference type="ChEBI" id="CHEBI:49883"/>
    </cofactor>
    <text evidence="8">Binds 2 [4Fe-4S] clusters. One cluster is coordinated with 3 cysteines and an exchangeable S-adenosyl-L-methionine.</text>
</comment>
<sequence>MKVKGNRANKVNVITLGCSKNLVDSEVLMGQLRGNGYDVTHESTKDESGIVIINTCGFIDNAKQESIDTILQYADAKEAGKVDKVYVTGCLSQRYKDQLEVEIPQVDAYFGTLELPQLLKTLNADYKHELVGERLLTTPKHYAYFKIAEGCNRPCSFCAIPLMRGKHVDKPMEDLVTEATKLANMGTKELILIAQDLTYYGLDKYGERKLAELVRRLSDVNGIDWIRLQYAYPSQFPMEVLDVMQERENVCKYLDMPLQHISDNMLKTMRRGISKRRTVELVDQIRQRMPDIALRTTLIAGHPGETQQDFEELYQFVEATKFERLGIFTYSHEENTHAFSLEDNVPAEVKQERADAIMELQQSISMDLNEQKVGNTYKVLFDRKESGYWVGRTQYDSPEVDNEVLVPATSQYVRLGDFADVKITEASDFDLYGEVVSK</sequence>
<dbReference type="SFLD" id="SFLDS00029">
    <property type="entry name" value="Radical_SAM"/>
    <property type="match status" value="1"/>
</dbReference>
<keyword evidence="2 8" id="KW-0963">Cytoplasm</keyword>
<feature type="binding site" evidence="8">
    <location>
        <position position="151"/>
    </location>
    <ligand>
        <name>[4Fe-4S] cluster</name>
        <dbReference type="ChEBI" id="CHEBI:49883"/>
        <label>2</label>
        <note>4Fe-4S-S-AdoMet</note>
    </ligand>
</feature>
<evidence type="ECO:0000256" key="4">
    <source>
        <dbReference type="ARBA" id="ARBA00022691"/>
    </source>
</evidence>
<feature type="binding site" evidence="8">
    <location>
        <position position="155"/>
    </location>
    <ligand>
        <name>[4Fe-4S] cluster</name>
        <dbReference type="ChEBI" id="CHEBI:49883"/>
        <label>2</label>
        <note>4Fe-4S-S-AdoMet</note>
    </ligand>
</feature>
<accession>A0A3B7RAF1</accession>
<dbReference type="InterPro" id="IPR058240">
    <property type="entry name" value="rSAM_sf"/>
</dbReference>
<comment type="similarity">
    <text evidence="8">Belongs to the methylthiotransferase family. RimO subfamily.</text>
</comment>
<dbReference type="SUPFAM" id="SSF102114">
    <property type="entry name" value="Radical SAM enzymes"/>
    <property type="match status" value="1"/>
</dbReference>
<dbReference type="Gene3D" id="2.40.50.140">
    <property type="entry name" value="Nucleic acid-binding proteins"/>
    <property type="match status" value="1"/>
</dbReference>
<dbReference type="GO" id="GO:0006400">
    <property type="term" value="P:tRNA modification"/>
    <property type="evidence" value="ECO:0007669"/>
    <property type="project" value="InterPro"/>
</dbReference>
<gene>
    <name evidence="8 12" type="primary">rimO</name>
    <name evidence="12" type="ORF">D3Y59_12190</name>
</gene>
<keyword evidence="7 8" id="KW-0411">Iron-sulfur</keyword>
<dbReference type="GO" id="GO:0046872">
    <property type="term" value="F:metal ion binding"/>
    <property type="evidence" value="ECO:0007669"/>
    <property type="project" value="UniProtKB-KW"/>
</dbReference>
<feature type="domain" description="TRAM" evidence="9">
    <location>
        <begin position="370"/>
        <end position="437"/>
    </location>
</feature>
<feature type="domain" description="Radical SAM core" evidence="11">
    <location>
        <begin position="137"/>
        <end position="367"/>
    </location>
</feature>
<dbReference type="RefSeq" id="WP_059068872.1">
    <property type="nucleotide sequence ID" value="NZ_CP032317.1"/>
</dbReference>
<evidence type="ECO:0000256" key="2">
    <source>
        <dbReference type="ARBA" id="ARBA00022490"/>
    </source>
</evidence>
<dbReference type="Gene3D" id="3.40.50.12160">
    <property type="entry name" value="Methylthiotransferase, N-terminal domain"/>
    <property type="match status" value="1"/>
</dbReference>
<dbReference type="AlphaFoldDB" id="A0A3B7RAF1"/>
<evidence type="ECO:0000256" key="5">
    <source>
        <dbReference type="ARBA" id="ARBA00022723"/>
    </source>
</evidence>
<dbReference type="KEGG" id="hyh:D3Y59_12190"/>
<dbReference type="GO" id="GO:0035599">
    <property type="term" value="F:aspartic acid methylthiotransferase activity"/>
    <property type="evidence" value="ECO:0007669"/>
    <property type="project" value="TreeGrafter"/>
</dbReference>
<evidence type="ECO:0000313" key="13">
    <source>
        <dbReference type="Proteomes" id="UP000262802"/>
    </source>
</evidence>
<feature type="binding site" evidence="8">
    <location>
        <position position="18"/>
    </location>
    <ligand>
        <name>[4Fe-4S] cluster</name>
        <dbReference type="ChEBI" id="CHEBI:49883"/>
        <label>1</label>
    </ligand>
</feature>
<evidence type="ECO:0000256" key="8">
    <source>
        <dbReference type="HAMAP-Rule" id="MF_01865"/>
    </source>
</evidence>
<dbReference type="SFLD" id="SFLDF00274">
    <property type="entry name" value="ribosomal_protein_S12_methylth"/>
    <property type="match status" value="1"/>
</dbReference>
<proteinExistence type="inferred from homology"/>
<dbReference type="Pfam" id="PF00919">
    <property type="entry name" value="UPF0004"/>
    <property type="match status" value="1"/>
</dbReference>
<dbReference type="Pfam" id="PF18693">
    <property type="entry name" value="TRAM_2"/>
    <property type="match status" value="1"/>
</dbReference>
<evidence type="ECO:0000259" key="10">
    <source>
        <dbReference type="PROSITE" id="PS51449"/>
    </source>
</evidence>
<evidence type="ECO:0000259" key="9">
    <source>
        <dbReference type="PROSITE" id="PS50926"/>
    </source>
</evidence>
<dbReference type="InterPro" id="IPR007197">
    <property type="entry name" value="rSAM"/>
</dbReference>
<dbReference type="InterPro" id="IPR013848">
    <property type="entry name" value="Methylthiotransferase_N"/>
</dbReference>
<keyword evidence="12" id="KW-0687">Ribonucleoprotein</keyword>
<dbReference type="HAMAP" id="MF_01865">
    <property type="entry name" value="MTTase_RimO"/>
    <property type="match status" value="1"/>
</dbReference>
<dbReference type="SFLD" id="SFLDG01061">
    <property type="entry name" value="methylthiotransferase"/>
    <property type="match status" value="1"/>
</dbReference>
<dbReference type="PROSITE" id="PS51449">
    <property type="entry name" value="MTTASE_N"/>
    <property type="match status" value="1"/>
</dbReference>
<dbReference type="GO" id="GO:0051539">
    <property type="term" value="F:4 iron, 4 sulfur cluster binding"/>
    <property type="evidence" value="ECO:0007669"/>
    <property type="project" value="UniProtKB-UniRule"/>
</dbReference>
<dbReference type="PROSITE" id="PS50926">
    <property type="entry name" value="TRAM"/>
    <property type="match status" value="1"/>
</dbReference>
<keyword evidence="13" id="KW-1185">Reference proteome</keyword>
<dbReference type="SMART" id="SM00729">
    <property type="entry name" value="Elp3"/>
    <property type="match status" value="1"/>
</dbReference>
<protein>
    <recommendedName>
        <fullName evidence="8">Ribosomal protein uS12 methylthiotransferase RimO</fullName>
        <shortName evidence="8">uS12 MTTase</shortName>
        <shortName evidence="8">uS12 methylthiotransferase</shortName>
        <ecNumber evidence="8">2.8.4.4</ecNumber>
    </recommendedName>
    <alternativeName>
        <fullName evidence="8">Ribosomal protein uS12 (aspartate-C(3))-methylthiotransferase</fullName>
    </alternativeName>
    <alternativeName>
        <fullName evidence="8">Ribosome maturation factor RimO</fullName>
    </alternativeName>
</protein>
<dbReference type="InterPro" id="IPR012340">
    <property type="entry name" value="NA-bd_OB-fold"/>
</dbReference>
<evidence type="ECO:0000256" key="3">
    <source>
        <dbReference type="ARBA" id="ARBA00022679"/>
    </source>
</evidence>
<dbReference type="InterPro" id="IPR002792">
    <property type="entry name" value="TRAM_dom"/>
</dbReference>
<evidence type="ECO:0000256" key="1">
    <source>
        <dbReference type="ARBA" id="ARBA00022485"/>
    </source>
</evidence>
<keyword evidence="4 8" id="KW-0949">S-adenosyl-L-methionine</keyword>
<keyword evidence="1 8" id="KW-0004">4Fe-4S</keyword>
<organism evidence="12 13">
    <name type="scientific">Hymenobacter oligotrophus</name>
    <dbReference type="NCBI Taxonomy" id="2319843"/>
    <lineage>
        <taxon>Bacteria</taxon>
        <taxon>Pseudomonadati</taxon>
        <taxon>Bacteroidota</taxon>
        <taxon>Cytophagia</taxon>
        <taxon>Cytophagales</taxon>
        <taxon>Hymenobacteraceae</taxon>
        <taxon>Hymenobacter</taxon>
    </lineage>
</organism>
<feature type="binding site" evidence="8">
    <location>
        <position position="90"/>
    </location>
    <ligand>
        <name>[4Fe-4S] cluster</name>
        <dbReference type="ChEBI" id="CHEBI:49883"/>
        <label>1</label>
    </ligand>
</feature>
<dbReference type="InterPro" id="IPR023404">
    <property type="entry name" value="rSAM_horseshoe"/>
</dbReference>
<comment type="catalytic activity">
    <reaction evidence="8">
        <text>L-aspartate(89)-[ribosomal protein uS12]-hydrogen + (sulfur carrier)-SH + AH2 + 2 S-adenosyl-L-methionine = 3-methylsulfanyl-L-aspartate(89)-[ribosomal protein uS12]-hydrogen + (sulfur carrier)-H + 5'-deoxyadenosine + L-methionine + A + S-adenosyl-L-homocysteine + 2 H(+)</text>
        <dbReference type="Rhea" id="RHEA:37087"/>
        <dbReference type="Rhea" id="RHEA-COMP:10460"/>
        <dbReference type="Rhea" id="RHEA-COMP:10461"/>
        <dbReference type="Rhea" id="RHEA-COMP:14737"/>
        <dbReference type="Rhea" id="RHEA-COMP:14739"/>
        <dbReference type="ChEBI" id="CHEBI:13193"/>
        <dbReference type="ChEBI" id="CHEBI:15378"/>
        <dbReference type="ChEBI" id="CHEBI:17319"/>
        <dbReference type="ChEBI" id="CHEBI:17499"/>
        <dbReference type="ChEBI" id="CHEBI:29917"/>
        <dbReference type="ChEBI" id="CHEBI:29961"/>
        <dbReference type="ChEBI" id="CHEBI:57844"/>
        <dbReference type="ChEBI" id="CHEBI:57856"/>
        <dbReference type="ChEBI" id="CHEBI:59789"/>
        <dbReference type="ChEBI" id="CHEBI:64428"/>
        <dbReference type="ChEBI" id="CHEBI:73599"/>
        <dbReference type="EC" id="2.8.4.4"/>
    </reaction>
</comment>
<dbReference type="PANTHER" id="PTHR43837">
    <property type="entry name" value="RIBOSOMAL PROTEIN S12 METHYLTHIOTRANSFERASE RIMO"/>
    <property type="match status" value="1"/>
</dbReference>
<evidence type="ECO:0000256" key="7">
    <source>
        <dbReference type="ARBA" id="ARBA00023014"/>
    </source>
</evidence>
<keyword evidence="5 8" id="KW-0479">Metal-binding</keyword>
<evidence type="ECO:0000259" key="11">
    <source>
        <dbReference type="PROSITE" id="PS51918"/>
    </source>
</evidence>
<dbReference type="InterPro" id="IPR005840">
    <property type="entry name" value="Ribosomal_uS12_MeSTrfase_RimO"/>
</dbReference>
<dbReference type="SFLD" id="SFLDG01082">
    <property type="entry name" value="B12-binding_domain_containing"/>
    <property type="match status" value="1"/>
</dbReference>
<keyword evidence="3 8" id="KW-0808">Transferase</keyword>
<dbReference type="GO" id="GO:0005840">
    <property type="term" value="C:ribosome"/>
    <property type="evidence" value="ECO:0007669"/>
    <property type="project" value="UniProtKB-KW"/>
</dbReference>
<feature type="binding site" evidence="8">
    <location>
        <position position="158"/>
    </location>
    <ligand>
        <name>[4Fe-4S] cluster</name>
        <dbReference type="ChEBI" id="CHEBI:49883"/>
        <label>2</label>
        <note>4Fe-4S-S-AdoMet</note>
    </ligand>
</feature>
<keyword evidence="12" id="KW-0689">Ribosomal protein</keyword>
<dbReference type="OrthoDB" id="9805215at2"/>
<dbReference type="GO" id="GO:0005829">
    <property type="term" value="C:cytosol"/>
    <property type="evidence" value="ECO:0007669"/>
    <property type="project" value="TreeGrafter"/>
</dbReference>
<dbReference type="Pfam" id="PF04055">
    <property type="entry name" value="Radical_SAM"/>
    <property type="match status" value="1"/>
</dbReference>
<evidence type="ECO:0000256" key="6">
    <source>
        <dbReference type="ARBA" id="ARBA00023004"/>
    </source>
</evidence>
<keyword evidence="6 8" id="KW-0408">Iron</keyword>
<dbReference type="Proteomes" id="UP000262802">
    <property type="component" value="Chromosome"/>
</dbReference>
<dbReference type="EC" id="2.8.4.4" evidence="8"/>
<feature type="domain" description="MTTase N-terminal" evidence="10">
    <location>
        <begin position="9"/>
        <end position="127"/>
    </location>
</feature>
<dbReference type="PANTHER" id="PTHR43837:SF1">
    <property type="entry name" value="RIBOSOMAL PROTEIN US12 METHYLTHIOTRANSFERASE RIMO"/>
    <property type="match status" value="1"/>
</dbReference>
<dbReference type="GO" id="GO:0103039">
    <property type="term" value="F:protein methylthiotransferase activity"/>
    <property type="evidence" value="ECO:0007669"/>
    <property type="project" value="UniProtKB-EC"/>
</dbReference>
<dbReference type="PROSITE" id="PS51918">
    <property type="entry name" value="RADICAL_SAM"/>
    <property type="match status" value="1"/>
</dbReference>
<dbReference type="InterPro" id="IPR038135">
    <property type="entry name" value="Methylthiotransferase_N_sf"/>
</dbReference>